<name>H3A9U0_LATCH</name>
<dbReference type="PANTHER" id="PTHR23116">
    <property type="entry name" value="PDZ DOMAIN CONTAINING WHIRLIN AND HARMONIN-RELATED"/>
    <property type="match status" value="1"/>
</dbReference>
<evidence type="ECO:0000259" key="5">
    <source>
        <dbReference type="PROSITE" id="PS50106"/>
    </source>
</evidence>
<dbReference type="GO" id="GO:0005929">
    <property type="term" value="C:cilium"/>
    <property type="evidence" value="ECO:0007669"/>
    <property type="project" value="TreeGrafter"/>
</dbReference>
<accession>H3A9U0</accession>
<proteinExistence type="predicted"/>
<dbReference type="Gene3D" id="2.30.42.10">
    <property type="match status" value="1"/>
</dbReference>
<dbReference type="Proteomes" id="UP000008672">
    <property type="component" value="Unassembled WGS sequence"/>
</dbReference>
<dbReference type="HOGENOM" id="CLU_074726_0_0_1"/>
<dbReference type="EMBL" id="AFYH01242554">
    <property type="status" value="NOT_ANNOTATED_CDS"/>
    <property type="molecule type" value="Genomic_DNA"/>
</dbReference>
<evidence type="ECO:0000313" key="7">
    <source>
        <dbReference type="Proteomes" id="UP000008672"/>
    </source>
</evidence>
<sequence>RGGFCLKLVQGSEGERRMLEEMGRLQISSLQDNSRSHPESFTPLVDVPVDTYAGHEGSVYRPPQASPTRSNWLLTKHIQTSASPAPAEQGLGAARPGHYEDTSPHSADGTSHAKSRRGDKLKDTLYSIMNKPRKSRPQLNQIFGGGVLGSANQDVAQGVRAARARNRPETGEMLQNGHTEEKPEEYDLMTVNISKMRQSLGISISGGIESKVQPAVKIEKIFPGGAASVSEALK</sequence>
<dbReference type="GeneTree" id="ENSGT00950000183002"/>
<dbReference type="SUPFAM" id="SSF50156">
    <property type="entry name" value="PDZ domain-like"/>
    <property type="match status" value="1"/>
</dbReference>
<dbReference type="GO" id="GO:0005886">
    <property type="term" value="C:plasma membrane"/>
    <property type="evidence" value="ECO:0007669"/>
    <property type="project" value="TreeGrafter"/>
</dbReference>
<evidence type="ECO:0000256" key="4">
    <source>
        <dbReference type="SAM" id="MobiDB-lite"/>
    </source>
</evidence>
<feature type="region of interest" description="Disordered" evidence="4">
    <location>
        <begin position="81"/>
        <end position="121"/>
    </location>
</feature>
<dbReference type="InterPro" id="IPR036034">
    <property type="entry name" value="PDZ_sf"/>
</dbReference>
<reference evidence="6" key="3">
    <citation type="submission" date="2025-09" db="UniProtKB">
        <authorList>
            <consortium name="Ensembl"/>
        </authorList>
    </citation>
    <scope>IDENTIFICATION</scope>
</reference>
<protein>
    <recommendedName>
        <fullName evidence="5">PDZ domain-containing protein</fullName>
    </recommendedName>
</protein>
<keyword evidence="2" id="KW-0677">Repeat</keyword>
<evidence type="ECO:0000313" key="6">
    <source>
        <dbReference type="Ensembl" id="ENSLACP00000006411.1"/>
    </source>
</evidence>
<dbReference type="STRING" id="7897.ENSLACP00000006411"/>
<dbReference type="PROSITE" id="PS50106">
    <property type="entry name" value="PDZ"/>
    <property type="match status" value="1"/>
</dbReference>
<keyword evidence="3" id="KW-0966">Cell projection</keyword>
<dbReference type="PANTHER" id="PTHR23116:SF29">
    <property type="entry name" value="PDZ DOMAIN-CONTAINING PROTEIN 7"/>
    <property type="match status" value="1"/>
</dbReference>
<dbReference type="AlphaFoldDB" id="H3A9U0"/>
<dbReference type="Ensembl" id="ENSLACT00000006464.1">
    <property type="protein sequence ID" value="ENSLACP00000006411.1"/>
    <property type="gene ID" value="ENSLACG00000005688.1"/>
</dbReference>
<dbReference type="GO" id="GO:0002142">
    <property type="term" value="C:stereocilia ankle link complex"/>
    <property type="evidence" value="ECO:0007669"/>
    <property type="project" value="TreeGrafter"/>
</dbReference>
<dbReference type="EMBL" id="AFYH01242555">
    <property type="status" value="NOT_ANNOTATED_CDS"/>
    <property type="molecule type" value="Genomic_DNA"/>
</dbReference>
<organism evidence="6 7">
    <name type="scientific">Latimeria chalumnae</name>
    <name type="common">Coelacanth</name>
    <dbReference type="NCBI Taxonomy" id="7897"/>
    <lineage>
        <taxon>Eukaryota</taxon>
        <taxon>Metazoa</taxon>
        <taxon>Chordata</taxon>
        <taxon>Craniata</taxon>
        <taxon>Vertebrata</taxon>
        <taxon>Euteleostomi</taxon>
        <taxon>Coelacanthiformes</taxon>
        <taxon>Coelacanthidae</taxon>
        <taxon>Latimeria</taxon>
    </lineage>
</organism>
<keyword evidence="7" id="KW-1185">Reference proteome</keyword>
<dbReference type="InterPro" id="IPR001478">
    <property type="entry name" value="PDZ"/>
</dbReference>
<evidence type="ECO:0000256" key="3">
    <source>
        <dbReference type="ARBA" id="ARBA00023273"/>
    </source>
</evidence>
<reference evidence="6" key="2">
    <citation type="submission" date="2025-08" db="UniProtKB">
        <authorList>
            <consortium name="Ensembl"/>
        </authorList>
    </citation>
    <scope>IDENTIFICATION</scope>
</reference>
<dbReference type="InParanoid" id="H3A9U0"/>
<dbReference type="OMA" id="HHACACR"/>
<dbReference type="InterPro" id="IPR051844">
    <property type="entry name" value="USH2_Complex_Protein"/>
</dbReference>
<dbReference type="GO" id="GO:0007605">
    <property type="term" value="P:sensory perception of sound"/>
    <property type="evidence" value="ECO:0007669"/>
    <property type="project" value="TreeGrafter"/>
</dbReference>
<feature type="domain" description="PDZ" evidence="5">
    <location>
        <begin position="190"/>
        <end position="234"/>
    </location>
</feature>
<dbReference type="GO" id="GO:0060088">
    <property type="term" value="P:auditory receptor cell stereocilium organization"/>
    <property type="evidence" value="ECO:0007669"/>
    <property type="project" value="TreeGrafter"/>
</dbReference>
<dbReference type="eggNOG" id="ENOG502S58J">
    <property type="taxonomic scope" value="Eukaryota"/>
</dbReference>
<reference evidence="7" key="1">
    <citation type="submission" date="2011-08" db="EMBL/GenBank/DDBJ databases">
        <title>The draft genome of Latimeria chalumnae.</title>
        <authorList>
            <person name="Di Palma F."/>
            <person name="Alfoldi J."/>
            <person name="Johnson J."/>
            <person name="Berlin A."/>
            <person name="Gnerre S."/>
            <person name="Jaffe D."/>
            <person name="MacCallum I."/>
            <person name="Young S."/>
            <person name="Walker B.J."/>
            <person name="Lander E."/>
            <person name="Lindblad-Toh K."/>
        </authorList>
    </citation>
    <scope>NUCLEOTIDE SEQUENCE [LARGE SCALE GENOMIC DNA]</scope>
    <source>
        <strain evidence="7">Wild caught</strain>
    </source>
</reference>
<evidence type="ECO:0000256" key="2">
    <source>
        <dbReference type="ARBA" id="ARBA00022737"/>
    </source>
</evidence>
<dbReference type="GO" id="GO:0032426">
    <property type="term" value="C:stereocilium tip"/>
    <property type="evidence" value="ECO:0007669"/>
    <property type="project" value="TreeGrafter"/>
</dbReference>
<evidence type="ECO:0000256" key="1">
    <source>
        <dbReference type="ARBA" id="ARBA00004316"/>
    </source>
</evidence>
<comment type="subcellular location">
    <subcellularLocation>
        <location evidence="1">Cell projection</location>
    </subcellularLocation>
</comment>